<dbReference type="PANTHER" id="PTHR47961:SF6">
    <property type="entry name" value="DNA-DIRECTED DNA POLYMERASE"/>
    <property type="match status" value="1"/>
</dbReference>
<keyword evidence="3" id="KW-0347">Helicase</keyword>
<accession>A0AAD1UDT3</accession>
<dbReference type="PROSITE" id="PS51194">
    <property type="entry name" value="HELICASE_CTER"/>
    <property type="match status" value="1"/>
</dbReference>
<dbReference type="SUPFAM" id="SSF158702">
    <property type="entry name" value="Sec63 N-terminal domain-like"/>
    <property type="match status" value="1"/>
</dbReference>
<reference evidence="9" key="1">
    <citation type="submission" date="2023-07" db="EMBL/GenBank/DDBJ databases">
        <authorList>
            <consortium name="AG Swart"/>
            <person name="Singh M."/>
            <person name="Singh A."/>
            <person name="Seah K."/>
            <person name="Emmerich C."/>
        </authorList>
    </citation>
    <scope>NUCLEOTIDE SEQUENCE</scope>
    <source>
        <strain evidence="9">DP1</strain>
    </source>
</reference>
<comment type="caution">
    <text evidence="9">The sequence shown here is derived from an EMBL/GenBank/DDBJ whole genome shotgun (WGS) entry which is preliminary data.</text>
</comment>
<dbReference type="Gene3D" id="3.40.50.300">
    <property type="entry name" value="P-loop containing nucleotide triphosphate hydrolases"/>
    <property type="match status" value="2"/>
</dbReference>
<proteinExistence type="predicted"/>
<dbReference type="InterPro" id="IPR001650">
    <property type="entry name" value="Helicase_C-like"/>
</dbReference>
<dbReference type="GO" id="GO:0003676">
    <property type="term" value="F:nucleic acid binding"/>
    <property type="evidence" value="ECO:0007669"/>
    <property type="project" value="InterPro"/>
</dbReference>
<dbReference type="AlphaFoldDB" id="A0AAD1UDT3"/>
<evidence type="ECO:0000313" key="10">
    <source>
        <dbReference type="Proteomes" id="UP001295684"/>
    </source>
</evidence>
<dbReference type="Pfam" id="PF00271">
    <property type="entry name" value="Helicase_C"/>
    <property type="match status" value="1"/>
</dbReference>
<dbReference type="InterPro" id="IPR048960">
    <property type="entry name" value="POLQ-like_helical"/>
</dbReference>
<name>A0AAD1UDT3_EUPCR</name>
<feature type="region of interest" description="Disordered" evidence="6">
    <location>
        <begin position="70"/>
        <end position="155"/>
    </location>
</feature>
<feature type="domain" description="Helicase ATP-binding" evidence="7">
    <location>
        <begin position="334"/>
        <end position="513"/>
    </location>
</feature>
<organism evidence="9 10">
    <name type="scientific">Euplotes crassus</name>
    <dbReference type="NCBI Taxonomy" id="5936"/>
    <lineage>
        <taxon>Eukaryota</taxon>
        <taxon>Sar</taxon>
        <taxon>Alveolata</taxon>
        <taxon>Ciliophora</taxon>
        <taxon>Intramacronucleata</taxon>
        <taxon>Spirotrichea</taxon>
        <taxon>Hypotrichia</taxon>
        <taxon>Euplotida</taxon>
        <taxon>Euplotidae</taxon>
        <taxon>Moneuplotes</taxon>
    </lineage>
</organism>
<feature type="domain" description="Helicase C-terminal" evidence="8">
    <location>
        <begin position="567"/>
        <end position="794"/>
    </location>
</feature>
<dbReference type="PROSITE" id="PS51192">
    <property type="entry name" value="HELICASE_ATP_BIND_1"/>
    <property type="match status" value="1"/>
</dbReference>
<dbReference type="InterPro" id="IPR050474">
    <property type="entry name" value="Hel308_SKI2-like"/>
</dbReference>
<evidence type="ECO:0000256" key="2">
    <source>
        <dbReference type="ARBA" id="ARBA00022801"/>
    </source>
</evidence>
<dbReference type="GO" id="GO:0016787">
    <property type="term" value="F:hydrolase activity"/>
    <property type="evidence" value="ECO:0007669"/>
    <property type="project" value="UniProtKB-KW"/>
</dbReference>
<dbReference type="Gene3D" id="1.10.3380.20">
    <property type="match status" value="1"/>
</dbReference>
<gene>
    <name evidence="9" type="ORF">ECRASSUSDP1_LOCUS8268</name>
</gene>
<dbReference type="InterPro" id="IPR027417">
    <property type="entry name" value="P-loop_NTPase"/>
</dbReference>
<evidence type="ECO:0000256" key="3">
    <source>
        <dbReference type="ARBA" id="ARBA00022806"/>
    </source>
</evidence>
<evidence type="ECO:0000313" key="9">
    <source>
        <dbReference type="EMBL" id="CAI2366992.1"/>
    </source>
</evidence>
<dbReference type="SMART" id="SM00487">
    <property type="entry name" value="DEXDc"/>
    <property type="match status" value="1"/>
</dbReference>
<dbReference type="Pfam" id="PF20470">
    <property type="entry name" value="HTH_61"/>
    <property type="match status" value="1"/>
</dbReference>
<evidence type="ECO:0000259" key="8">
    <source>
        <dbReference type="PROSITE" id="PS51194"/>
    </source>
</evidence>
<dbReference type="SUPFAM" id="SSF52540">
    <property type="entry name" value="P-loop containing nucleoside triphosphate hydrolases"/>
    <property type="match status" value="1"/>
</dbReference>
<dbReference type="InterPro" id="IPR014001">
    <property type="entry name" value="Helicase_ATP-bd"/>
</dbReference>
<comment type="catalytic activity">
    <reaction evidence="5">
        <text>ATP + H2O = ADP + phosphate + H(+)</text>
        <dbReference type="Rhea" id="RHEA:13065"/>
        <dbReference type="ChEBI" id="CHEBI:15377"/>
        <dbReference type="ChEBI" id="CHEBI:15378"/>
        <dbReference type="ChEBI" id="CHEBI:30616"/>
        <dbReference type="ChEBI" id="CHEBI:43474"/>
        <dbReference type="ChEBI" id="CHEBI:456216"/>
        <dbReference type="EC" id="5.6.2.4"/>
    </reaction>
</comment>
<dbReference type="GO" id="GO:0043138">
    <property type="term" value="F:3'-5' DNA helicase activity"/>
    <property type="evidence" value="ECO:0007669"/>
    <property type="project" value="UniProtKB-EC"/>
</dbReference>
<dbReference type="InterPro" id="IPR046931">
    <property type="entry name" value="HTH_61"/>
</dbReference>
<evidence type="ECO:0000256" key="5">
    <source>
        <dbReference type="ARBA" id="ARBA00048988"/>
    </source>
</evidence>
<dbReference type="InterPro" id="IPR011545">
    <property type="entry name" value="DEAD/DEAH_box_helicase_dom"/>
</dbReference>
<evidence type="ECO:0000256" key="6">
    <source>
        <dbReference type="SAM" id="MobiDB-lite"/>
    </source>
</evidence>
<dbReference type="Pfam" id="PF00270">
    <property type="entry name" value="DEAD"/>
    <property type="match status" value="1"/>
</dbReference>
<dbReference type="GO" id="GO:0005524">
    <property type="term" value="F:ATP binding"/>
    <property type="evidence" value="ECO:0007669"/>
    <property type="project" value="UniProtKB-KW"/>
</dbReference>
<dbReference type="Proteomes" id="UP001295684">
    <property type="component" value="Unassembled WGS sequence"/>
</dbReference>
<keyword evidence="2" id="KW-0378">Hydrolase</keyword>
<keyword evidence="4" id="KW-0067">ATP-binding</keyword>
<protein>
    <submittedName>
        <fullName evidence="9">Uncharacterized protein</fullName>
    </submittedName>
</protein>
<evidence type="ECO:0000259" key="7">
    <source>
        <dbReference type="PROSITE" id="PS51192"/>
    </source>
</evidence>
<dbReference type="PANTHER" id="PTHR47961">
    <property type="entry name" value="DNA POLYMERASE THETA, PUTATIVE (AFU_ORTHOLOGUE AFUA_1G05260)-RELATED"/>
    <property type="match status" value="1"/>
</dbReference>
<dbReference type="CDD" id="cd18795">
    <property type="entry name" value="SF2_C_Ski2"/>
    <property type="match status" value="1"/>
</dbReference>
<dbReference type="EMBL" id="CAMPGE010008081">
    <property type="protein sequence ID" value="CAI2366992.1"/>
    <property type="molecule type" value="Genomic_DNA"/>
</dbReference>
<dbReference type="SMART" id="SM00490">
    <property type="entry name" value="HELICc"/>
    <property type="match status" value="1"/>
</dbReference>
<evidence type="ECO:0000256" key="4">
    <source>
        <dbReference type="ARBA" id="ARBA00022840"/>
    </source>
</evidence>
<keyword evidence="10" id="KW-1185">Reference proteome</keyword>
<evidence type="ECO:0000256" key="1">
    <source>
        <dbReference type="ARBA" id="ARBA00022741"/>
    </source>
</evidence>
<keyword evidence="1" id="KW-0547">Nucleotide-binding</keyword>
<dbReference type="Pfam" id="PF21099">
    <property type="entry name" value="POLQ_helical"/>
    <property type="match status" value="1"/>
</dbReference>
<sequence length="1240" mass="142760">MFKKKEKMDKDILDIMASDSDIDLEGIDELLEACDRKEEEKRKTAKKPIKRSSVFQQICEIKHKINTIPDDEETLKLGDNSLLKSTPKKSERSSKTDLNTQELQDMLSDKDLSYEEVEGLLSNNSDEDSSIKVDLLSPSKKKPKRDLESPCNSYDSMRLSNLKMKESIKKLCKNEKEVRLVNEIEETANFDKLEPKSDSKSMLGIYRKESANKNQHPSPSKEGKEKKQFMRYFSSNKKDNKQSQYMDYEVGTQKDDIKIGEEINPFLMDDISEGDLEDLSLISEVDIDEEDESTTKIASLNEVLKTYIQFMGSDQGGQGSFKLFDWQNECLRLKDVMYNGASFIYSAPTSAGKSLVSEIIMLNNALKYREKLVIVIYPFISLINEKEKKYSKLFKHYGLDAISVHSGKFGRYEQGETNIMMCTIEKANGFLNKITAEFGLEELSKRISTVIIDEFHTIGDHYRGFFIESMITKLLYSKNFHKFNPIQIIGMSATLPNLDEVCNWMDATLYMTDFRPVEVKEYILCIGKVYSTHDFINRKYDSPLEMGSKEGFLKNNKYDKYKMLPLILETVMNKIDDSPESARTGSVLIFCSSKMECQIICKNLCHTCDSNGVRINSDIIQEIIEKEKSGEYDSLSKLSRFSKRSDLPPGNYKLTEHIEYGIKNMALKNMIKKGFAYHHSGLKNSERLVIERAFREGLIKALFCTSTLAAGVNLPAKRVIITSIKQGKDIMSDTTYKQMAGRAGRYGLDTSGESFLICTANEKEQVENIIGHDLKLKSVKSCLGSVDKGMRKMILDCVCSQIVKNDLQFKHYLQQTFYHFQLQNHFIKSLQDQNSSTSIKGPTLKTKRMAWYETLQTGKNSMEFLINNEIIIEEKLKSEITNEEDPLILEDLKSKPLAKDEQECRIYKSTKLGKAILASGLLPEEGLIIYLDLLKAQKSLVLQHELQLLYLLTPVSMPEIRVKWDLFQKLFKNLSSLEMTICEKIQIDLAHIQTCSIYNTQNKGLLEVKQFQKHGLEETEKNYEFSVINKQLIQNLKHVRFYLTLILKDLISNNSVEEVARKYGVSTGAIQTLKKRATFLPNVICSICKELEWFSIFHILSQFQDRVNFDLQEDLEDLMKVKYLDISEARAIYECGFTEMKLLAKAKPIQIYKSLQSAFIPEKQYSTNIEDYLFKPTTAISCASVYKAEQIIKEAKAIMKQRRRNLTLQQQKQRMEWFKKQKQERMNKLIQPDSKSKDAK</sequence>